<proteinExistence type="predicted"/>
<dbReference type="PANTHER" id="PTHR37816">
    <property type="entry name" value="YALI0E33011P"/>
    <property type="match status" value="1"/>
</dbReference>
<dbReference type="AlphaFoldDB" id="A0A382GVY8"/>
<accession>A0A382GVY8</accession>
<dbReference type="EMBL" id="UINC01057651">
    <property type="protein sequence ID" value="SVB79042.1"/>
    <property type="molecule type" value="Genomic_DNA"/>
</dbReference>
<name>A0A382GVY8_9ZZZZ</name>
<evidence type="ECO:0000313" key="1">
    <source>
        <dbReference type="EMBL" id="SVB79042.1"/>
    </source>
</evidence>
<dbReference type="InterPro" id="IPR052922">
    <property type="entry name" value="Cytidylate_Kinase-2"/>
</dbReference>
<sequence length="177" mass="21069">MKYERINVVGTSGAGKSTFAQETARRLSLPYIELDRLFWKSNWTEPTDDEFFPKLRDALAPGRWVLDGNYDRTRHIKWHHVQMVVWLDLPLYLVFARVFARAITRSYTGEELWAGNKETLKKAFLSRDSIILWSLTNFARNRRRYRADAKNDQYRHIQFVRLRSKKAVNQFLNNLKS</sequence>
<reference evidence="1" key="1">
    <citation type="submission" date="2018-05" db="EMBL/GenBank/DDBJ databases">
        <authorList>
            <person name="Lanie J.A."/>
            <person name="Ng W.-L."/>
            <person name="Kazmierczak K.M."/>
            <person name="Andrzejewski T.M."/>
            <person name="Davidsen T.M."/>
            <person name="Wayne K.J."/>
            <person name="Tettelin H."/>
            <person name="Glass J.I."/>
            <person name="Rusch D."/>
            <person name="Podicherti R."/>
            <person name="Tsui H.-C.T."/>
            <person name="Winkler M.E."/>
        </authorList>
    </citation>
    <scope>NUCLEOTIDE SEQUENCE</scope>
</reference>
<protein>
    <recommendedName>
        <fullName evidence="2">Adenylate kinase</fullName>
    </recommendedName>
</protein>
<gene>
    <name evidence="1" type="ORF">METZ01_LOCUS231896</name>
</gene>
<dbReference type="Gene3D" id="3.40.50.300">
    <property type="entry name" value="P-loop containing nucleotide triphosphate hydrolases"/>
    <property type="match status" value="1"/>
</dbReference>
<dbReference type="PANTHER" id="PTHR37816:SF1">
    <property type="entry name" value="TOXIN"/>
    <property type="match status" value="1"/>
</dbReference>
<organism evidence="1">
    <name type="scientific">marine metagenome</name>
    <dbReference type="NCBI Taxonomy" id="408172"/>
    <lineage>
        <taxon>unclassified sequences</taxon>
        <taxon>metagenomes</taxon>
        <taxon>ecological metagenomes</taxon>
    </lineage>
</organism>
<dbReference type="SUPFAM" id="SSF52540">
    <property type="entry name" value="P-loop containing nucleoside triphosphate hydrolases"/>
    <property type="match status" value="1"/>
</dbReference>
<evidence type="ECO:0008006" key="2">
    <source>
        <dbReference type="Google" id="ProtNLM"/>
    </source>
</evidence>
<dbReference type="InterPro" id="IPR027417">
    <property type="entry name" value="P-loop_NTPase"/>
</dbReference>